<dbReference type="Proteomes" id="UP001205609">
    <property type="component" value="Unassembled WGS sequence"/>
</dbReference>
<reference evidence="5 6" key="1">
    <citation type="journal article" date="2023" name="Int. J. Syst. Evol. Microbiol.">
        <title>Streptococcus sciuri sp. nov., Staphylococcus marylandisciuri sp. nov. and Staphylococcus americanisciuri sp. nov., isolated from faeces of eastern grey squirrel (Sciurus carolinensis).</title>
        <authorList>
            <person name="Volokhov D.V."/>
            <person name="Zagorodnyaya T.A."/>
            <person name="Furtak V.A."/>
            <person name="Nattanmai G."/>
            <person name="Randall L."/>
            <person name="Jose S."/>
            <person name="Gao Y."/>
            <person name="Eisenberg T."/>
            <person name="Delmonte P."/>
            <person name="Blom J."/>
            <person name="Mitchell K.K."/>
        </authorList>
    </citation>
    <scope>NUCLEOTIDE SEQUENCE [LARGE SCALE GENOMIC DNA]</scope>
    <source>
        <strain evidence="5 6">GRT3</strain>
    </source>
</reference>
<dbReference type="PANTHER" id="PTHR43280:SF28">
    <property type="entry name" value="HTH-TYPE TRANSCRIPTIONAL ACTIVATOR RHAS"/>
    <property type="match status" value="1"/>
</dbReference>
<protein>
    <submittedName>
        <fullName evidence="5">Helix-turn-helix domain-containing protein</fullName>
    </submittedName>
</protein>
<evidence type="ECO:0000256" key="2">
    <source>
        <dbReference type="ARBA" id="ARBA00023125"/>
    </source>
</evidence>
<organism evidence="5 6">
    <name type="scientific">Staphylococcus americanisciuri</name>
    <dbReference type="NCBI Taxonomy" id="2973940"/>
    <lineage>
        <taxon>Bacteria</taxon>
        <taxon>Bacillati</taxon>
        <taxon>Bacillota</taxon>
        <taxon>Bacilli</taxon>
        <taxon>Bacillales</taxon>
        <taxon>Staphylococcaceae</taxon>
        <taxon>Staphylococcus</taxon>
    </lineage>
</organism>
<keyword evidence="1" id="KW-0805">Transcription regulation</keyword>
<evidence type="ECO:0000256" key="1">
    <source>
        <dbReference type="ARBA" id="ARBA00023015"/>
    </source>
</evidence>
<dbReference type="InterPro" id="IPR037923">
    <property type="entry name" value="HTH-like"/>
</dbReference>
<dbReference type="SUPFAM" id="SSF51445">
    <property type="entry name" value="(Trans)glycosidases"/>
    <property type="match status" value="1"/>
</dbReference>
<feature type="domain" description="HTH araC/xylS-type" evidence="4">
    <location>
        <begin position="160"/>
        <end position="258"/>
    </location>
</feature>
<evidence type="ECO:0000256" key="3">
    <source>
        <dbReference type="ARBA" id="ARBA00023163"/>
    </source>
</evidence>
<evidence type="ECO:0000313" key="6">
    <source>
        <dbReference type="Proteomes" id="UP001205609"/>
    </source>
</evidence>
<gene>
    <name evidence="5" type="ORF">NXS11_02665</name>
</gene>
<comment type="caution">
    <text evidence="5">The sequence shown here is derived from an EMBL/GenBank/DDBJ whole genome shotgun (WGS) entry which is preliminary data.</text>
</comment>
<dbReference type="Gene3D" id="3.20.20.80">
    <property type="entry name" value="Glycosidases"/>
    <property type="match status" value="1"/>
</dbReference>
<name>A0ABT2F0C8_9STAP</name>
<dbReference type="SUPFAM" id="SSF51215">
    <property type="entry name" value="Regulatory protein AraC"/>
    <property type="match status" value="1"/>
</dbReference>
<keyword evidence="6" id="KW-1185">Reference proteome</keyword>
<dbReference type="InterPro" id="IPR017853">
    <property type="entry name" value="GH"/>
</dbReference>
<evidence type="ECO:0000259" key="4">
    <source>
        <dbReference type="PROSITE" id="PS01124"/>
    </source>
</evidence>
<dbReference type="SUPFAM" id="SSF51011">
    <property type="entry name" value="Glycosyl hydrolase domain"/>
    <property type="match status" value="1"/>
</dbReference>
<accession>A0ABT2F0C8</accession>
<sequence>MKNLYTIELDHPNDEQIKLNDGLKIILVLKGTIQILKNQEKQSYKAGELFLINHRETYRFVPNEGVLYIAIQFKVHYLQNYIYDAAHKYFVLEKETLQEVIYKQMVNAIANIGIVHIRQGAFHRLYIEQKLMDLMFILVRYLSTKQPLHHQENAQDQRLETVCRYIETHYAEPITLNTVAEMIHLSPSYLSKLFTKQMGTGFNHYINYIRLEHCKADLINTNEPITHIAYKHGFTSSNMLLKYFKQDTQLTPTAYRNHYQHDTSDPSLTTNEKISQHTYLYYLSLFINANMDTVIQSPDAQKVIDVALTDQMKQLSHYDHVIQIGNLDTLLVQRFRKQLIEVKNVLGLGHVLTKDPIQTRRLISESIESDEAIPNVHPYMKIDECLNFLLAYDIGLGMEIHPPQSQANFQQYCRDLSRLLEHMYNVVSDSKQLKLVVYLNCLDSARFEKVITLFRYYFADTTVVLNVNINHTEKANLAQSLLHMHRQHINAIAFDANQNDIVDFASIENNQYNQAKKHITLQLKKLMNWLSLNHDAPLPFILLNWNTLTGDTNLTNGEYFRAGIIFEQLIEMNQQVKTIGYWLNYEIHQQYNHTDAVTQLNGIDLYHQFDGKRPAFFASMFFNRLFKRILYHNDNCIILGTHHHFQVVIWDAEHYNPYFTLDTHLSIHSHKEYQLNIDGVMPGKYKIKHLILDKNHGALYKVWQQYNTQHGMDEETIAYVNRISYPKLDISEVEVLQKLTYHLKLLTNAVHIIEFKKYINPDRATN</sequence>
<keyword evidence="3" id="KW-0804">Transcription</keyword>
<dbReference type="PANTHER" id="PTHR43280">
    <property type="entry name" value="ARAC-FAMILY TRANSCRIPTIONAL REGULATOR"/>
    <property type="match status" value="1"/>
</dbReference>
<dbReference type="InterPro" id="IPR009057">
    <property type="entry name" value="Homeodomain-like_sf"/>
</dbReference>
<dbReference type="Gene3D" id="2.60.40.1500">
    <property type="entry name" value="Glycosyl hydrolase domain, family 39"/>
    <property type="match status" value="1"/>
</dbReference>
<dbReference type="RefSeq" id="WP_259198423.1">
    <property type="nucleotide sequence ID" value="NZ_JANUXY010000002.1"/>
</dbReference>
<proteinExistence type="predicted"/>
<dbReference type="SMART" id="SM00342">
    <property type="entry name" value="HTH_ARAC"/>
    <property type="match status" value="1"/>
</dbReference>
<dbReference type="SUPFAM" id="SSF46689">
    <property type="entry name" value="Homeodomain-like"/>
    <property type="match status" value="2"/>
</dbReference>
<evidence type="ECO:0000313" key="5">
    <source>
        <dbReference type="EMBL" id="MCS4485792.1"/>
    </source>
</evidence>
<dbReference type="EMBL" id="JANUXY010000002">
    <property type="protein sequence ID" value="MCS4485792.1"/>
    <property type="molecule type" value="Genomic_DNA"/>
</dbReference>
<dbReference type="Pfam" id="PF12833">
    <property type="entry name" value="HTH_18"/>
    <property type="match status" value="1"/>
</dbReference>
<dbReference type="Gene3D" id="1.10.10.60">
    <property type="entry name" value="Homeodomain-like"/>
    <property type="match status" value="2"/>
</dbReference>
<dbReference type="InterPro" id="IPR018060">
    <property type="entry name" value="HTH_AraC"/>
</dbReference>
<dbReference type="PROSITE" id="PS01124">
    <property type="entry name" value="HTH_ARAC_FAMILY_2"/>
    <property type="match status" value="1"/>
</dbReference>
<dbReference type="NCBIfam" id="NF047455">
    <property type="entry name" value="TF_Staph_AryK"/>
    <property type="match status" value="1"/>
</dbReference>
<keyword evidence="2" id="KW-0238">DNA-binding</keyword>